<dbReference type="Pfam" id="PF16868">
    <property type="entry name" value="NMT1_3"/>
    <property type="match status" value="1"/>
</dbReference>
<sequence>MAVTTRSRVTPARRRLRTVVAAAGVLALAACGSSEPEVPGADGSLSIATGGTGGVYYPYGGGMGTVLSENLEGITATVQETNASVDNILLVQDGGADIAFALGDTTADAVGGVAQFEGREVTICTLGKLYNNFTQAVTTSGTGIRSVADLRGKRVSVGSPGSGTEVIALRLLEAAGINPDTDIQRSQLGVGETAQALRDGTIDAGFWSGGLPTGALVDLASTGQMVLIPTAEYTEALASQFGPYYQTAEIPAGTYQGQTEPSPQVVVPNVLVVRSDMPEQLQQDITRTIFENEERLTTVHPAAADLDAATAGDVSFVDVCPGARAYFDQATG</sequence>
<comment type="caution">
    <text evidence="2">The sequence shown here is derived from an EMBL/GenBank/DDBJ whole genome shotgun (WGS) entry which is preliminary data.</text>
</comment>
<dbReference type="OrthoDB" id="5582316at2"/>
<evidence type="ECO:0000313" key="3">
    <source>
        <dbReference type="Proteomes" id="UP000315677"/>
    </source>
</evidence>
<dbReference type="SUPFAM" id="SSF53850">
    <property type="entry name" value="Periplasmic binding protein-like II"/>
    <property type="match status" value="1"/>
</dbReference>
<dbReference type="Gene3D" id="3.40.190.10">
    <property type="entry name" value="Periplasmic binding protein-like II"/>
    <property type="match status" value="2"/>
</dbReference>
<proteinExistence type="predicted"/>
<feature type="chain" id="PRO_5038688780" description="TRAP transporter TAXI family solute receptor" evidence="1">
    <location>
        <begin position="30"/>
        <end position="332"/>
    </location>
</feature>
<gene>
    <name evidence="2" type="ORF">FB558_3212</name>
</gene>
<protein>
    <recommendedName>
        <fullName evidence="4">TRAP transporter TAXI family solute receptor</fullName>
    </recommendedName>
</protein>
<dbReference type="NCBIfam" id="TIGR02122">
    <property type="entry name" value="TRAP_TAXI"/>
    <property type="match status" value="1"/>
</dbReference>
<evidence type="ECO:0008006" key="4">
    <source>
        <dbReference type="Google" id="ProtNLM"/>
    </source>
</evidence>
<reference evidence="2 3" key="1">
    <citation type="submission" date="2019-06" db="EMBL/GenBank/DDBJ databases">
        <title>Sequencing the genomes of 1000 actinobacteria strains.</title>
        <authorList>
            <person name="Klenk H.-P."/>
        </authorList>
    </citation>
    <scope>NUCLEOTIDE SEQUENCE [LARGE SCALE GENOMIC DNA]</scope>
    <source>
        <strain evidence="2 3">DSM 45301</strain>
    </source>
</reference>
<evidence type="ECO:0000313" key="2">
    <source>
        <dbReference type="EMBL" id="TQM16399.1"/>
    </source>
</evidence>
<keyword evidence="3" id="KW-1185">Reference proteome</keyword>
<name>A0A543E4K5_9PSEU</name>
<organism evidence="2 3">
    <name type="scientific">Pseudonocardia kunmingensis</name>
    <dbReference type="NCBI Taxonomy" id="630975"/>
    <lineage>
        <taxon>Bacteria</taxon>
        <taxon>Bacillati</taxon>
        <taxon>Actinomycetota</taxon>
        <taxon>Actinomycetes</taxon>
        <taxon>Pseudonocardiales</taxon>
        <taxon>Pseudonocardiaceae</taxon>
        <taxon>Pseudonocardia</taxon>
    </lineage>
</organism>
<feature type="signal peptide" evidence="1">
    <location>
        <begin position="1"/>
        <end position="29"/>
    </location>
</feature>
<dbReference type="EMBL" id="VFPA01000001">
    <property type="protein sequence ID" value="TQM16399.1"/>
    <property type="molecule type" value="Genomic_DNA"/>
</dbReference>
<dbReference type="RefSeq" id="WP_142053423.1">
    <property type="nucleotide sequence ID" value="NZ_VFPA01000001.1"/>
</dbReference>
<dbReference type="PANTHER" id="PTHR42941">
    <property type="entry name" value="SLL1037 PROTEIN"/>
    <property type="match status" value="1"/>
</dbReference>
<evidence type="ECO:0000256" key="1">
    <source>
        <dbReference type="SAM" id="SignalP"/>
    </source>
</evidence>
<dbReference type="AlphaFoldDB" id="A0A543E4K5"/>
<dbReference type="Proteomes" id="UP000315677">
    <property type="component" value="Unassembled WGS sequence"/>
</dbReference>
<accession>A0A543E4K5</accession>
<keyword evidence="1" id="KW-0732">Signal</keyword>
<dbReference type="PANTHER" id="PTHR42941:SF1">
    <property type="entry name" value="SLL1037 PROTEIN"/>
    <property type="match status" value="1"/>
</dbReference>
<dbReference type="InterPro" id="IPR011852">
    <property type="entry name" value="TRAP_TAXI"/>
</dbReference>
<dbReference type="PROSITE" id="PS51257">
    <property type="entry name" value="PROKAR_LIPOPROTEIN"/>
    <property type="match status" value="1"/>
</dbReference>